<dbReference type="PANTHER" id="PTHR46112:SF9">
    <property type="entry name" value="XAA-PRO AMINOPEPTIDASE"/>
    <property type="match status" value="1"/>
</dbReference>
<feature type="domain" description="Peptidase M24" evidence="4">
    <location>
        <begin position="142"/>
        <end position="343"/>
    </location>
</feature>
<dbReference type="KEGG" id="ttr:Tter_0674"/>
<dbReference type="EMBL" id="CP001825">
    <property type="protein sequence ID" value="ACZ41591.1"/>
    <property type="molecule type" value="Genomic_DNA"/>
</dbReference>
<dbReference type="Proteomes" id="UP000000323">
    <property type="component" value="Chromosome 1"/>
</dbReference>
<dbReference type="AlphaFoldDB" id="D1CF85"/>
<evidence type="ECO:0000313" key="7">
    <source>
        <dbReference type="Proteomes" id="UP000000323"/>
    </source>
</evidence>
<dbReference type="STRING" id="525904.Tter_0674"/>
<comment type="similarity">
    <text evidence="3">Belongs to the peptidase M24B family.</text>
</comment>
<keyword evidence="2" id="KW-0378">Hydrolase</keyword>
<keyword evidence="7" id="KW-1185">Reference proteome</keyword>
<dbReference type="PROSITE" id="PS00491">
    <property type="entry name" value="PROLINE_PEPTIDASE"/>
    <property type="match status" value="1"/>
</dbReference>
<dbReference type="MEROPS" id="M24.034"/>
<dbReference type="Pfam" id="PF01321">
    <property type="entry name" value="Creatinase_N"/>
    <property type="match status" value="1"/>
</dbReference>
<dbReference type="InterPro" id="IPR029149">
    <property type="entry name" value="Creatin/AminoP/Spt16_N"/>
</dbReference>
<evidence type="ECO:0000256" key="2">
    <source>
        <dbReference type="ARBA" id="ARBA00022801"/>
    </source>
</evidence>
<dbReference type="InterPro" id="IPR036005">
    <property type="entry name" value="Creatinase/aminopeptidase-like"/>
</dbReference>
<dbReference type="Pfam" id="PF00557">
    <property type="entry name" value="Peptidase_M24"/>
    <property type="match status" value="1"/>
</dbReference>
<dbReference type="InterPro" id="IPR000587">
    <property type="entry name" value="Creatinase_N"/>
</dbReference>
<gene>
    <name evidence="6" type="ordered locus">Tter_0674</name>
</gene>
<feature type="domain" description="Creatinase N-terminal" evidence="5">
    <location>
        <begin position="5"/>
        <end position="134"/>
    </location>
</feature>
<evidence type="ECO:0000259" key="4">
    <source>
        <dbReference type="Pfam" id="PF00557"/>
    </source>
</evidence>
<evidence type="ECO:0000256" key="3">
    <source>
        <dbReference type="RuleBase" id="RU000590"/>
    </source>
</evidence>
<sequence>MYRNRIERAQQIMRERGVDALILGPGSDLLYLTGYNIHSSERLTALLVFAHADHRLYIPELEASRVTDPSLSLVIWKESESPTKLISKELAAQGVQTIAVGDQLWSIFLLTLQEDIKHVRWIPASTILAPMRLIKNAEEVEFMKRASKVADRVWERILTIDPRGLTERKMAQIVSDLLLEEGAEDIAFNIVASGPNSASPHHSPSSRTISEGDMVIFDYGGPLMGYNSDITRTLHVGRADEEELKVYKAVKEAQQLAFLAVKPGIPAREVDRAARDHLGSLGLDKFFIHRTGHGLGLDVHEPPYITPDSDLQLQEGMVFSIEPGVYIPGKFGVRIEDIVVVTQQGAERLNLATRELIEV</sequence>
<dbReference type="eggNOG" id="COG0006">
    <property type="taxonomic scope" value="Bacteria"/>
</dbReference>
<proteinExistence type="inferred from homology"/>
<dbReference type="SUPFAM" id="SSF53092">
    <property type="entry name" value="Creatinase/prolidase N-terminal domain"/>
    <property type="match status" value="1"/>
</dbReference>
<dbReference type="InterPro" id="IPR000994">
    <property type="entry name" value="Pept_M24"/>
</dbReference>
<dbReference type="GO" id="GO:0016787">
    <property type="term" value="F:hydrolase activity"/>
    <property type="evidence" value="ECO:0007669"/>
    <property type="project" value="UniProtKB-KW"/>
</dbReference>
<dbReference type="InterPro" id="IPR001131">
    <property type="entry name" value="Peptidase_M24B_aminopep-P_CS"/>
</dbReference>
<keyword evidence="1 3" id="KW-0479">Metal-binding</keyword>
<evidence type="ECO:0000256" key="1">
    <source>
        <dbReference type="ARBA" id="ARBA00022723"/>
    </source>
</evidence>
<dbReference type="OrthoDB" id="9806388at2"/>
<accession>D1CF85</accession>
<dbReference type="Gene3D" id="3.40.350.10">
    <property type="entry name" value="Creatinase/prolidase N-terminal domain"/>
    <property type="match status" value="1"/>
</dbReference>
<reference evidence="7" key="1">
    <citation type="journal article" date="2010" name="Stand. Genomic Sci.">
        <title>Complete genome sequence of 'Thermobaculum terrenum' type strain (YNP1).</title>
        <authorList>
            <person name="Kiss H."/>
            <person name="Cleland D."/>
            <person name="Lapidus A."/>
            <person name="Lucas S."/>
            <person name="Glavina Del Rio T."/>
            <person name="Nolan M."/>
            <person name="Tice H."/>
            <person name="Han C."/>
            <person name="Goodwin L."/>
            <person name="Pitluck S."/>
            <person name="Liolios K."/>
            <person name="Ivanova N."/>
            <person name="Mavromatis K."/>
            <person name="Ovchinnikova G."/>
            <person name="Pati A."/>
            <person name="Chen A."/>
            <person name="Palaniappan K."/>
            <person name="Land M."/>
            <person name="Hauser L."/>
            <person name="Chang Y."/>
            <person name="Jeffries C."/>
            <person name="Lu M."/>
            <person name="Brettin T."/>
            <person name="Detter J."/>
            <person name="Goker M."/>
            <person name="Tindall B."/>
            <person name="Beck B."/>
            <person name="McDermott T."/>
            <person name="Woyke T."/>
            <person name="Bristow J."/>
            <person name="Eisen J."/>
            <person name="Markowitz V."/>
            <person name="Hugenholtz P."/>
            <person name="Kyrpides N."/>
            <person name="Klenk H."/>
            <person name="Cheng J."/>
        </authorList>
    </citation>
    <scope>NUCLEOTIDE SEQUENCE [LARGE SCALE GENOMIC DNA]</scope>
    <source>
        <strain evidence="7">ATCC BAA-798 / YNP1</strain>
    </source>
</reference>
<dbReference type="GO" id="GO:0046872">
    <property type="term" value="F:metal ion binding"/>
    <property type="evidence" value="ECO:0007669"/>
    <property type="project" value="UniProtKB-KW"/>
</dbReference>
<organism evidence="6 7">
    <name type="scientific">Thermobaculum terrenum (strain ATCC BAA-798 / CCMEE 7001 / YNP1)</name>
    <dbReference type="NCBI Taxonomy" id="525904"/>
    <lineage>
        <taxon>Bacteria</taxon>
        <taxon>Bacillati</taxon>
        <taxon>Chloroflexota</taxon>
        <taxon>Chloroflexia</taxon>
        <taxon>Candidatus Thermobaculales</taxon>
        <taxon>Candidatus Thermobaculaceae</taxon>
        <taxon>Thermobaculum</taxon>
    </lineage>
</organism>
<dbReference type="InterPro" id="IPR050659">
    <property type="entry name" value="Peptidase_M24B"/>
</dbReference>
<dbReference type="HOGENOM" id="CLU_017266_4_1_0"/>
<evidence type="ECO:0000259" key="5">
    <source>
        <dbReference type="Pfam" id="PF01321"/>
    </source>
</evidence>
<dbReference type="Gene3D" id="3.90.230.10">
    <property type="entry name" value="Creatinase/methionine aminopeptidase superfamily"/>
    <property type="match status" value="1"/>
</dbReference>
<dbReference type="RefSeq" id="WP_012874626.1">
    <property type="nucleotide sequence ID" value="NC_013525.1"/>
</dbReference>
<name>D1CF85_THET1</name>
<dbReference type="PANTHER" id="PTHR46112">
    <property type="entry name" value="AMINOPEPTIDASE"/>
    <property type="match status" value="1"/>
</dbReference>
<protein>
    <submittedName>
        <fullName evidence="6">Peptidase M24</fullName>
    </submittedName>
</protein>
<dbReference type="SUPFAM" id="SSF55920">
    <property type="entry name" value="Creatinase/aminopeptidase"/>
    <property type="match status" value="1"/>
</dbReference>
<evidence type="ECO:0000313" key="6">
    <source>
        <dbReference type="EMBL" id="ACZ41591.1"/>
    </source>
</evidence>